<evidence type="ECO:0000313" key="3">
    <source>
        <dbReference type="EMBL" id="MBD2193886.1"/>
    </source>
</evidence>
<keyword evidence="4" id="KW-1185">Reference proteome</keyword>
<feature type="domain" description="Glycosyl transferase family 1" evidence="1">
    <location>
        <begin position="198"/>
        <end position="365"/>
    </location>
</feature>
<proteinExistence type="predicted"/>
<evidence type="ECO:0000313" key="4">
    <source>
        <dbReference type="Proteomes" id="UP000658514"/>
    </source>
</evidence>
<reference evidence="3 4" key="1">
    <citation type="journal article" date="2020" name="ISME J.">
        <title>Comparative genomics reveals insights into cyanobacterial evolution and habitat adaptation.</title>
        <authorList>
            <person name="Chen M.Y."/>
            <person name="Teng W.K."/>
            <person name="Zhao L."/>
            <person name="Hu C.X."/>
            <person name="Zhou Y.K."/>
            <person name="Han B.P."/>
            <person name="Song L.R."/>
            <person name="Shu W.S."/>
        </authorList>
    </citation>
    <scope>NUCLEOTIDE SEQUENCE [LARGE SCALE GENOMIC DNA]</scope>
    <source>
        <strain evidence="3 4">FACHB-288</strain>
    </source>
</reference>
<dbReference type="RefSeq" id="WP_190538269.1">
    <property type="nucleotide sequence ID" value="NZ_CAWPNO010000001.1"/>
</dbReference>
<dbReference type="PANTHER" id="PTHR12526">
    <property type="entry name" value="GLYCOSYLTRANSFERASE"/>
    <property type="match status" value="1"/>
</dbReference>
<evidence type="ECO:0000259" key="2">
    <source>
        <dbReference type="Pfam" id="PF13579"/>
    </source>
</evidence>
<feature type="domain" description="Glycosyltransferase subfamily 4-like N-terminal" evidence="2">
    <location>
        <begin position="15"/>
        <end position="176"/>
    </location>
</feature>
<dbReference type="InterPro" id="IPR001296">
    <property type="entry name" value="Glyco_trans_1"/>
</dbReference>
<dbReference type="Proteomes" id="UP000658514">
    <property type="component" value="Unassembled WGS sequence"/>
</dbReference>
<evidence type="ECO:0000259" key="1">
    <source>
        <dbReference type="Pfam" id="PF00534"/>
    </source>
</evidence>
<name>A0ABR8A4E0_9CYAN</name>
<protein>
    <submittedName>
        <fullName evidence="3">Glycosyltransferase</fullName>
    </submittedName>
</protein>
<organism evidence="3 4">
    <name type="scientific">Calothrix parietina FACHB-288</name>
    <dbReference type="NCBI Taxonomy" id="2692896"/>
    <lineage>
        <taxon>Bacteria</taxon>
        <taxon>Bacillati</taxon>
        <taxon>Cyanobacteriota</taxon>
        <taxon>Cyanophyceae</taxon>
        <taxon>Nostocales</taxon>
        <taxon>Calotrichaceae</taxon>
        <taxon>Calothrix</taxon>
    </lineage>
</organism>
<dbReference type="Pfam" id="PF00534">
    <property type="entry name" value="Glycos_transf_1"/>
    <property type="match status" value="1"/>
</dbReference>
<dbReference type="EMBL" id="JACJQH010000001">
    <property type="protein sequence ID" value="MBD2193886.1"/>
    <property type="molecule type" value="Genomic_DNA"/>
</dbReference>
<sequence length="390" mass="43855">MKILHVIPSVASVRGGPSQAVLEIVKALRDGDIDAEIVTTNDNGLDLLDVPLGKRTQYQQVPVWFFPRFSPQQHAIREFAFSRKLTTWLWQMIHEYDLLHIHAIFSYASTAAMAIARLKGVPYIVRPLGQLGEWSLQQSTRKKQIYLKLIEKDNLNYSQYIHFTSEQEQQEARKLNLIAPSFILPHGLTIVNNIPNARQQLRQHLKLPTDEPIILFLSRLHSKKGLDYLIPALGKLSDYRFTLVLAGSGSPDYETEVKSLLVSHGIQNRTHFTGFVSGEIKDLLIQGADLFTLTSYSENFGVAVMEALGAGVPVVVTPGVAVADMVAKEKIGYVAELDIDAIASAIQQALDYPEEAKHRGDRARQFLLKDYTWERVASKLIAIYQKIIKN</sequence>
<accession>A0ABR8A4E0</accession>
<dbReference type="Gene3D" id="3.40.50.2000">
    <property type="entry name" value="Glycogen Phosphorylase B"/>
    <property type="match status" value="2"/>
</dbReference>
<gene>
    <name evidence="3" type="ORF">H6G24_00050</name>
</gene>
<dbReference type="CDD" id="cd03821">
    <property type="entry name" value="GT4_Bme6-like"/>
    <property type="match status" value="1"/>
</dbReference>
<dbReference type="Pfam" id="PF13579">
    <property type="entry name" value="Glyco_trans_4_4"/>
    <property type="match status" value="1"/>
</dbReference>
<dbReference type="SUPFAM" id="SSF53756">
    <property type="entry name" value="UDP-Glycosyltransferase/glycogen phosphorylase"/>
    <property type="match status" value="1"/>
</dbReference>
<comment type="caution">
    <text evidence="3">The sequence shown here is derived from an EMBL/GenBank/DDBJ whole genome shotgun (WGS) entry which is preliminary data.</text>
</comment>
<dbReference type="InterPro" id="IPR028098">
    <property type="entry name" value="Glyco_trans_4-like_N"/>
</dbReference>
<dbReference type="PANTHER" id="PTHR12526:SF637">
    <property type="entry name" value="GLYCOSYLTRANSFERASE EPSF-RELATED"/>
    <property type="match status" value="1"/>
</dbReference>